<keyword evidence="1 6" id="KW-0560">Oxidoreductase</keyword>
<keyword evidence="3" id="KW-1015">Disulfide bond</keyword>
<evidence type="ECO:0000256" key="3">
    <source>
        <dbReference type="ARBA" id="ARBA00023157"/>
    </source>
</evidence>
<dbReference type="InterPro" id="IPR013766">
    <property type="entry name" value="Thioredoxin_domain"/>
</dbReference>
<dbReference type="PANTHER" id="PTHR43110">
    <property type="entry name" value="THIOL PEROXIDASE"/>
    <property type="match status" value="1"/>
</dbReference>
<keyword evidence="1 6" id="KW-0575">Peroxidase</keyword>
<dbReference type="SUPFAM" id="SSF52833">
    <property type="entry name" value="Thioredoxin-like"/>
    <property type="match status" value="1"/>
</dbReference>
<evidence type="ECO:0000259" key="5">
    <source>
        <dbReference type="PROSITE" id="PS51352"/>
    </source>
</evidence>
<dbReference type="CDD" id="cd03014">
    <property type="entry name" value="PRX_Atyp2cys"/>
    <property type="match status" value="1"/>
</dbReference>
<dbReference type="InterPro" id="IPR036249">
    <property type="entry name" value="Thioredoxin-like_sf"/>
</dbReference>
<evidence type="ECO:0000256" key="2">
    <source>
        <dbReference type="ARBA" id="ARBA00022862"/>
    </source>
</evidence>
<dbReference type="PANTHER" id="PTHR43110:SF1">
    <property type="entry name" value="THIOL PEROXIDASE"/>
    <property type="match status" value="1"/>
</dbReference>
<evidence type="ECO:0000256" key="1">
    <source>
        <dbReference type="ARBA" id="ARBA00022559"/>
    </source>
</evidence>
<dbReference type="AlphaFoldDB" id="A0A4R6I9Y5"/>
<dbReference type="EMBL" id="SNWN01000016">
    <property type="protein sequence ID" value="TDO18990.1"/>
    <property type="molecule type" value="Genomic_DNA"/>
</dbReference>
<dbReference type="RefSeq" id="WP_094254950.1">
    <property type="nucleotide sequence ID" value="NZ_NNCE01000008.1"/>
</dbReference>
<dbReference type="Gene3D" id="3.40.30.10">
    <property type="entry name" value="Glutaredoxin"/>
    <property type="match status" value="1"/>
</dbReference>
<dbReference type="InterPro" id="IPR013740">
    <property type="entry name" value="Redoxin"/>
</dbReference>
<proteinExistence type="predicted"/>
<protein>
    <submittedName>
        <fullName evidence="6">Thiol peroxidase, atypical 2-Cys peroxiredoxin</fullName>
    </submittedName>
</protein>
<gene>
    <name evidence="6" type="ORF">EI74_0808</name>
</gene>
<feature type="domain" description="Thioredoxin" evidence="5">
    <location>
        <begin position="14"/>
        <end position="162"/>
    </location>
</feature>
<evidence type="ECO:0000313" key="7">
    <source>
        <dbReference type="Proteomes" id="UP000295518"/>
    </source>
</evidence>
<dbReference type="OrthoDB" id="9781543at2"/>
<keyword evidence="2" id="KW-0049">Antioxidant</keyword>
<dbReference type="InterPro" id="IPR050455">
    <property type="entry name" value="Tpx_Peroxidase_subfamily"/>
</dbReference>
<keyword evidence="4" id="KW-0676">Redox-active center</keyword>
<dbReference type="PROSITE" id="PS51352">
    <property type="entry name" value="THIOREDOXIN_2"/>
    <property type="match status" value="1"/>
</dbReference>
<accession>A0A4R6I9Y5</accession>
<dbReference type="Proteomes" id="UP000295518">
    <property type="component" value="Unassembled WGS sequence"/>
</dbReference>
<dbReference type="Pfam" id="PF08534">
    <property type="entry name" value="Redoxin"/>
    <property type="match status" value="1"/>
</dbReference>
<comment type="caution">
    <text evidence="6">The sequence shown here is derived from an EMBL/GenBank/DDBJ whole genome shotgun (WGS) entry which is preliminary data.</text>
</comment>
<sequence>MTTEFKKIKYKLFSDPIALGKTLKFKGINTSFDVEEFKPKRLTVVSPFPAISTKTCDEQTHGLSELANKYKDKIDVVSISMDLPFTLAEWCGANGVDNVNTLSDYRFHDFGKNSGFLINDIMLLNRGIIVVDKDSKVLYVEALENVHNQINFAKVDEFIAKL</sequence>
<evidence type="ECO:0000256" key="4">
    <source>
        <dbReference type="ARBA" id="ARBA00023284"/>
    </source>
</evidence>
<dbReference type="InterPro" id="IPR002065">
    <property type="entry name" value="TPX"/>
</dbReference>
<name>A0A4R6I9Y5_9MOLU</name>
<evidence type="ECO:0000313" key="6">
    <source>
        <dbReference type="EMBL" id="TDO18990.1"/>
    </source>
</evidence>
<keyword evidence="7" id="KW-1185">Reference proteome</keyword>
<reference evidence="6 7" key="1">
    <citation type="submission" date="2019-03" db="EMBL/GenBank/DDBJ databases">
        <title>Genomic Encyclopedia of Archaeal and Bacterial Type Strains, Phase II (KMG-II): from individual species to whole genera.</title>
        <authorList>
            <person name="Goeker M."/>
        </authorList>
    </citation>
    <scope>NUCLEOTIDE SEQUENCE [LARGE SCALE GENOMIC DNA]</scope>
    <source>
        <strain evidence="6 7">ATCC 700618</strain>
    </source>
</reference>
<dbReference type="GO" id="GO:0008379">
    <property type="term" value="F:thioredoxin peroxidase activity"/>
    <property type="evidence" value="ECO:0007669"/>
    <property type="project" value="InterPro"/>
</dbReference>
<organism evidence="6 7">
    <name type="scientific">Mycoplasma testudineum</name>
    <dbReference type="NCBI Taxonomy" id="244584"/>
    <lineage>
        <taxon>Bacteria</taxon>
        <taxon>Bacillati</taxon>
        <taxon>Mycoplasmatota</taxon>
        <taxon>Mollicutes</taxon>
        <taxon>Mycoplasmataceae</taxon>
        <taxon>Mycoplasma</taxon>
    </lineage>
</organism>